<dbReference type="SUPFAM" id="SSF52518">
    <property type="entry name" value="Thiamin diphosphate-binding fold (THDP-binding)"/>
    <property type="match status" value="1"/>
</dbReference>
<dbReference type="Gene3D" id="3.40.50.970">
    <property type="match status" value="1"/>
</dbReference>
<dbReference type="Proteomes" id="UP000178700">
    <property type="component" value="Unassembled WGS sequence"/>
</dbReference>
<protein>
    <recommendedName>
        <fullName evidence="3">Transketolase-like pyrimidine-binding domain-containing protein</fullName>
    </recommendedName>
</protein>
<dbReference type="EMBL" id="MFTJ01000061">
    <property type="protein sequence ID" value="OGI63977.1"/>
    <property type="molecule type" value="Genomic_DNA"/>
</dbReference>
<proteinExistence type="predicted"/>
<dbReference type="InterPro" id="IPR029061">
    <property type="entry name" value="THDP-binding"/>
</dbReference>
<dbReference type="AlphaFoldDB" id="A0A1F6V2S2"/>
<reference evidence="1 2" key="1">
    <citation type="journal article" date="2016" name="Nat. Commun.">
        <title>Thousands of microbial genomes shed light on interconnected biogeochemical processes in an aquifer system.</title>
        <authorList>
            <person name="Anantharaman K."/>
            <person name="Brown C.T."/>
            <person name="Hug L.A."/>
            <person name="Sharon I."/>
            <person name="Castelle C.J."/>
            <person name="Probst A.J."/>
            <person name="Thomas B.C."/>
            <person name="Singh A."/>
            <person name="Wilkins M.J."/>
            <person name="Karaoz U."/>
            <person name="Brodie E.L."/>
            <person name="Williams K.H."/>
            <person name="Hubbard S.S."/>
            <person name="Banfield J.F."/>
        </authorList>
    </citation>
    <scope>NUCLEOTIDE SEQUENCE [LARGE SCALE GENOMIC DNA]</scope>
</reference>
<gene>
    <name evidence="1" type="ORF">A2642_04690</name>
</gene>
<evidence type="ECO:0000313" key="2">
    <source>
        <dbReference type="Proteomes" id="UP000178700"/>
    </source>
</evidence>
<accession>A0A1F6V2S2</accession>
<evidence type="ECO:0000313" key="1">
    <source>
        <dbReference type="EMBL" id="OGI63977.1"/>
    </source>
</evidence>
<comment type="caution">
    <text evidence="1">The sequence shown here is derived from an EMBL/GenBank/DDBJ whole genome shotgun (WGS) entry which is preliminary data.</text>
</comment>
<organism evidence="1 2">
    <name type="scientific">Candidatus Nomurabacteria bacterium RIFCSPHIGHO2_01_FULL_39_10</name>
    <dbReference type="NCBI Taxonomy" id="1801733"/>
    <lineage>
        <taxon>Bacteria</taxon>
        <taxon>Candidatus Nomuraibacteriota</taxon>
    </lineage>
</organism>
<sequence length="181" mass="20517">MGKYLDELRRASRFLGKKSDVIFVGQNAVYPGSTMCKTFVDDVPIEKRIELPLFENTQMGLSIGLALAGYVPVSLFIRPNFLLYAMGTLVNELDKIPIMTGGKAWPKVIIKTMNGSVRPLDPGVQHRDDLTDIFLGAHFKNIDVIRLDEPDQIFEAYRYAYERSDGKSTILVEWGDYYSEK</sequence>
<name>A0A1F6V2S2_9BACT</name>
<evidence type="ECO:0008006" key="3">
    <source>
        <dbReference type="Google" id="ProtNLM"/>
    </source>
</evidence>